<feature type="transmembrane region" description="Helical" evidence="1">
    <location>
        <begin position="12"/>
        <end position="36"/>
    </location>
</feature>
<comment type="caution">
    <text evidence="2">The sequence shown here is derived from an EMBL/GenBank/DDBJ whole genome shotgun (WGS) entry which is preliminary data.</text>
</comment>
<accession>A0A1G2B7E7</accession>
<keyword evidence="1" id="KW-1133">Transmembrane helix</keyword>
<dbReference type="STRING" id="1798542.A3F54_05535"/>
<keyword evidence="1" id="KW-0812">Transmembrane</keyword>
<gene>
    <name evidence="2" type="ORF">A3F54_05535</name>
</gene>
<name>A0A1G2B7E7_9BACT</name>
<proteinExistence type="predicted"/>
<evidence type="ECO:0000313" key="3">
    <source>
        <dbReference type="Proteomes" id="UP000176952"/>
    </source>
</evidence>
<dbReference type="AlphaFoldDB" id="A0A1G2B7E7"/>
<dbReference type="Proteomes" id="UP000176952">
    <property type="component" value="Unassembled WGS sequence"/>
</dbReference>
<dbReference type="EMBL" id="MHKD01000013">
    <property type="protein sequence ID" value="OGY84539.1"/>
    <property type="molecule type" value="Genomic_DNA"/>
</dbReference>
<keyword evidence="1" id="KW-0472">Membrane</keyword>
<evidence type="ECO:0000256" key="1">
    <source>
        <dbReference type="SAM" id="Phobius"/>
    </source>
</evidence>
<protein>
    <submittedName>
        <fullName evidence="2">Uncharacterized protein</fullName>
    </submittedName>
</protein>
<organism evidence="2 3">
    <name type="scientific">Candidatus Kerfeldbacteria bacterium RIFCSPHIGHO2_12_FULL_48_17</name>
    <dbReference type="NCBI Taxonomy" id="1798542"/>
    <lineage>
        <taxon>Bacteria</taxon>
        <taxon>Candidatus Kerfeldiibacteriota</taxon>
    </lineage>
</organism>
<reference evidence="2 3" key="1">
    <citation type="journal article" date="2016" name="Nat. Commun.">
        <title>Thousands of microbial genomes shed light on interconnected biogeochemical processes in an aquifer system.</title>
        <authorList>
            <person name="Anantharaman K."/>
            <person name="Brown C.T."/>
            <person name="Hug L.A."/>
            <person name="Sharon I."/>
            <person name="Castelle C.J."/>
            <person name="Probst A.J."/>
            <person name="Thomas B.C."/>
            <person name="Singh A."/>
            <person name="Wilkins M.J."/>
            <person name="Karaoz U."/>
            <person name="Brodie E.L."/>
            <person name="Williams K.H."/>
            <person name="Hubbard S.S."/>
            <person name="Banfield J.F."/>
        </authorList>
    </citation>
    <scope>NUCLEOTIDE SEQUENCE [LARGE SCALE GENOMIC DNA]</scope>
</reference>
<evidence type="ECO:0000313" key="2">
    <source>
        <dbReference type="EMBL" id="OGY84539.1"/>
    </source>
</evidence>
<feature type="transmembrane region" description="Helical" evidence="1">
    <location>
        <begin position="42"/>
        <end position="60"/>
    </location>
</feature>
<sequence>MKLISADRHNSLINLALPVWIGIAFFVLFAFVFGLASKQTSTLDVFIIVLFMWPVIVILAQNSFSKRTHRLYVDDAGELYVDQKFHIAKNNIKDILSFRSWQKYEYLMLFLKSDIEGLKDKEIKFIIRKNIWAVIFKRPYIDTWQELGKIGWPQSQVTRHGWPTDSSHKL</sequence>